<organism evidence="1 2">
    <name type="scientific">Alligator mississippiensis</name>
    <name type="common">American alligator</name>
    <dbReference type="NCBI Taxonomy" id="8496"/>
    <lineage>
        <taxon>Eukaryota</taxon>
        <taxon>Metazoa</taxon>
        <taxon>Chordata</taxon>
        <taxon>Craniata</taxon>
        <taxon>Vertebrata</taxon>
        <taxon>Euteleostomi</taxon>
        <taxon>Archelosauria</taxon>
        <taxon>Archosauria</taxon>
        <taxon>Crocodylia</taxon>
        <taxon>Alligatoridae</taxon>
        <taxon>Alligatorinae</taxon>
        <taxon>Alligator</taxon>
    </lineage>
</organism>
<keyword evidence="2" id="KW-1185">Reference proteome</keyword>
<gene>
    <name evidence="1" type="ORF">Y1Q_0013911</name>
</gene>
<name>A0A151MVV5_ALLMI</name>
<evidence type="ECO:0000313" key="1">
    <source>
        <dbReference type="EMBL" id="KYO28625.1"/>
    </source>
</evidence>
<evidence type="ECO:0000313" key="2">
    <source>
        <dbReference type="Proteomes" id="UP000050525"/>
    </source>
</evidence>
<dbReference type="AlphaFoldDB" id="A0A151MVV5"/>
<accession>A0A151MVV5</accession>
<protein>
    <submittedName>
        <fullName evidence="1">Uncharacterized protein</fullName>
    </submittedName>
</protein>
<comment type="caution">
    <text evidence="1">The sequence shown here is derived from an EMBL/GenBank/DDBJ whole genome shotgun (WGS) entry which is preliminary data.</text>
</comment>
<reference evidence="1 2" key="1">
    <citation type="journal article" date="2012" name="Genome Biol.">
        <title>Sequencing three crocodilian genomes to illuminate the evolution of archosaurs and amniotes.</title>
        <authorList>
            <person name="St John J.A."/>
            <person name="Braun E.L."/>
            <person name="Isberg S.R."/>
            <person name="Miles L.G."/>
            <person name="Chong A.Y."/>
            <person name="Gongora J."/>
            <person name="Dalzell P."/>
            <person name="Moran C."/>
            <person name="Bed'hom B."/>
            <person name="Abzhanov A."/>
            <person name="Burgess S.C."/>
            <person name="Cooksey A.M."/>
            <person name="Castoe T.A."/>
            <person name="Crawford N.G."/>
            <person name="Densmore L.D."/>
            <person name="Drew J.C."/>
            <person name="Edwards S.V."/>
            <person name="Faircloth B.C."/>
            <person name="Fujita M.K."/>
            <person name="Greenwold M.J."/>
            <person name="Hoffmann F.G."/>
            <person name="Howard J.M."/>
            <person name="Iguchi T."/>
            <person name="Janes D.E."/>
            <person name="Khan S.Y."/>
            <person name="Kohno S."/>
            <person name="de Koning A.J."/>
            <person name="Lance S.L."/>
            <person name="McCarthy F.M."/>
            <person name="McCormack J.E."/>
            <person name="Merchant M.E."/>
            <person name="Peterson D.G."/>
            <person name="Pollock D.D."/>
            <person name="Pourmand N."/>
            <person name="Raney B.J."/>
            <person name="Roessler K.A."/>
            <person name="Sanford J.R."/>
            <person name="Sawyer R.H."/>
            <person name="Schmidt C.J."/>
            <person name="Triplett E.W."/>
            <person name="Tuberville T.D."/>
            <person name="Venegas-Anaya M."/>
            <person name="Howard J.T."/>
            <person name="Jarvis E.D."/>
            <person name="Guillette L.J.Jr."/>
            <person name="Glenn T.C."/>
            <person name="Green R.E."/>
            <person name="Ray D.A."/>
        </authorList>
    </citation>
    <scope>NUCLEOTIDE SEQUENCE [LARGE SCALE GENOMIC DNA]</scope>
    <source>
        <strain evidence="1">KSC_2009_1</strain>
    </source>
</reference>
<proteinExistence type="predicted"/>
<dbReference type="EMBL" id="AKHW03004844">
    <property type="protein sequence ID" value="KYO28625.1"/>
    <property type="molecule type" value="Genomic_DNA"/>
</dbReference>
<sequence length="92" mass="9813">MTERTVLCPMPPAPLKLTVLEQTPEPALHSTCPVPSSLAAVVVPVSIPNSCRRPHPPSLPTPQSKPACCPRADRTPPLLVLRLPGAWVLSQP</sequence>
<dbReference type="Proteomes" id="UP000050525">
    <property type="component" value="Unassembled WGS sequence"/>
</dbReference>